<feature type="transmembrane region" description="Helical" evidence="1">
    <location>
        <begin position="97"/>
        <end position="122"/>
    </location>
</feature>
<dbReference type="InterPro" id="IPR021296">
    <property type="entry name" value="DUF2868"/>
</dbReference>
<feature type="transmembrane region" description="Helical" evidence="1">
    <location>
        <begin position="245"/>
        <end position="271"/>
    </location>
</feature>
<keyword evidence="1" id="KW-0472">Membrane</keyword>
<evidence type="ECO:0000313" key="2">
    <source>
        <dbReference type="EMBL" id="MDM0045956.1"/>
    </source>
</evidence>
<name>A0ABT7NDC8_9BURK</name>
<evidence type="ECO:0000256" key="1">
    <source>
        <dbReference type="SAM" id="Phobius"/>
    </source>
</evidence>
<gene>
    <name evidence="2" type="ORF">QTH91_15820</name>
</gene>
<reference evidence="2" key="1">
    <citation type="submission" date="2023-06" db="EMBL/GenBank/DDBJ databases">
        <authorList>
            <person name="Jiang Y."/>
            <person name="Liu Q."/>
        </authorList>
    </citation>
    <scope>NUCLEOTIDE SEQUENCE</scope>
    <source>
        <strain evidence="2">CGMCC 1.12089</strain>
    </source>
</reference>
<protein>
    <submittedName>
        <fullName evidence="2">DUF2868 domain-containing protein</fullName>
    </submittedName>
</protein>
<accession>A0ABT7NDC8</accession>
<dbReference type="Proteomes" id="UP001174908">
    <property type="component" value="Unassembled WGS sequence"/>
</dbReference>
<proteinExistence type="predicted"/>
<feature type="transmembrane region" description="Helical" evidence="1">
    <location>
        <begin position="166"/>
        <end position="194"/>
    </location>
</feature>
<comment type="caution">
    <text evidence="2">The sequence shown here is derived from an EMBL/GenBank/DDBJ whole genome shotgun (WGS) entry which is preliminary data.</text>
</comment>
<organism evidence="2 3">
    <name type="scientific">Variovorax dokdonensis</name>
    <dbReference type="NCBI Taxonomy" id="344883"/>
    <lineage>
        <taxon>Bacteria</taxon>
        <taxon>Pseudomonadati</taxon>
        <taxon>Pseudomonadota</taxon>
        <taxon>Betaproteobacteria</taxon>
        <taxon>Burkholderiales</taxon>
        <taxon>Comamonadaceae</taxon>
        <taxon>Variovorax</taxon>
    </lineage>
</organism>
<sequence>MAASSPLLTEAIRALEAGGPLEDAQASRAAARAAASDEDRIAHRAALLAERRGLPEGLARARRMAPWVLLGLALLVTLAGLGLAGTVVDAQQRRINVLAALVALLGAHLLSLAVWLVALLWPGTHGGGSVLGRAWLSITARLALGRGAEAAAVAQGALSLLQRARLLPWLAGLASHIVWAVALFAALGALVFALSFRAYTLGFETTLLDPADFGRAVQALSVVPGWLGFAAPDVDAPSDRALAQWLLGCVLVYGLLPRIVLALLCGGVWLVRAPRLRPDASLPYYHRLAARLEALVPATVIDPDTIAPPAHARHSRADAPLSDAALLVGFELAPEQPWPPAPLPTGIEALPPIDGSQAQRQRLLDTVAQRRPRLLVLALNAAASPDRGTERLLNDLLPLAGECRLWLLAPEDRPGNAQRWLDWMRAAGFGDLVSFTDASALQAANTVDTAP</sequence>
<keyword evidence="1" id="KW-1133">Transmembrane helix</keyword>
<dbReference type="RefSeq" id="WP_286661059.1">
    <property type="nucleotide sequence ID" value="NZ_JASZYV010000003.1"/>
</dbReference>
<keyword evidence="3" id="KW-1185">Reference proteome</keyword>
<feature type="transmembrane region" description="Helical" evidence="1">
    <location>
        <begin position="64"/>
        <end position="85"/>
    </location>
</feature>
<dbReference type="Pfam" id="PF11067">
    <property type="entry name" value="DUF2868"/>
    <property type="match status" value="1"/>
</dbReference>
<keyword evidence="1" id="KW-0812">Transmembrane</keyword>
<evidence type="ECO:0000313" key="3">
    <source>
        <dbReference type="Proteomes" id="UP001174908"/>
    </source>
</evidence>
<dbReference type="EMBL" id="JASZYV010000003">
    <property type="protein sequence ID" value="MDM0045956.1"/>
    <property type="molecule type" value="Genomic_DNA"/>
</dbReference>